<evidence type="ECO:0000313" key="3">
    <source>
        <dbReference type="Proteomes" id="UP000247498"/>
    </source>
</evidence>
<keyword evidence="1" id="KW-0732">Signal</keyword>
<protein>
    <submittedName>
        <fullName evidence="2">Uncharacterized protein</fullName>
    </submittedName>
</protein>
<reference evidence="2 3" key="1">
    <citation type="journal article" date="2018" name="Sci. Rep.">
        <title>Raphidocelis subcapitata (=Pseudokirchneriella subcapitata) provides an insight into genome evolution and environmental adaptations in the Sphaeropleales.</title>
        <authorList>
            <person name="Suzuki S."/>
            <person name="Yamaguchi H."/>
            <person name="Nakajima N."/>
            <person name="Kawachi M."/>
        </authorList>
    </citation>
    <scope>NUCLEOTIDE SEQUENCE [LARGE SCALE GENOMIC DNA]</scope>
    <source>
        <strain evidence="2 3">NIES-35</strain>
    </source>
</reference>
<accession>A0A2V0P229</accession>
<feature type="signal peptide" evidence="1">
    <location>
        <begin position="1"/>
        <end position="23"/>
    </location>
</feature>
<comment type="caution">
    <text evidence="2">The sequence shown here is derived from an EMBL/GenBank/DDBJ whole genome shotgun (WGS) entry which is preliminary data.</text>
</comment>
<organism evidence="2 3">
    <name type="scientific">Raphidocelis subcapitata</name>
    <dbReference type="NCBI Taxonomy" id="307507"/>
    <lineage>
        <taxon>Eukaryota</taxon>
        <taxon>Viridiplantae</taxon>
        <taxon>Chlorophyta</taxon>
        <taxon>core chlorophytes</taxon>
        <taxon>Chlorophyceae</taxon>
        <taxon>CS clade</taxon>
        <taxon>Sphaeropleales</taxon>
        <taxon>Selenastraceae</taxon>
        <taxon>Raphidocelis</taxon>
    </lineage>
</organism>
<dbReference type="AlphaFoldDB" id="A0A2V0P229"/>
<dbReference type="Proteomes" id="UP000247498">
    <property type="component" value="Unassembled WGS sequence"/>
</dbReference>
<sequence>MARLPAAAVAALLLCAFALPVQAQREYRIVERADIPGNDIPSNGQPFTKVCIGDSGYKGKHGYDAFKLACDDTKGCVAAVATNENDGCAFLKSKGTRDVVMADPTFAVVTSAEKPPKISYSQLGGLCNADGPQLPTELFNCAGNRVKCVDNKCTADTGPREYRVVSGYEIPGNDIPSYGQPFTKICIGDEGYKGKYGNDALMMRCDEAPGCVAAVAPATPDGCAYLKSKGTRDAAKADPKWVVITAAEKPAKINIANLGAFCGPNDPWAAEIWVCGGNKNPCVSNKCVSGYPGRKLI</sequence>
<dbReference type="OrthoDB" id="10549385at2759"/>
<proteinExistence type="predicted"/>
<name>A0A2V0P229_9CHLO</name>
<feature type="chain" id="PRO_5016037692" evidence="1">
    <location>
        <begin position="24"/>
        <end position="297"/>
    </location>
</feature>
<dbReference type="InParanoid" id="A0A2V0P229"/>
<dbReference type="EMBL" id="BDRX01000036">
    <property type="protein sequence ID" value="GBF92942.1"/>
    <property type="molecule type" value="Genomic_DNA"/>
</dbReference>
<evidence type="ECO:0000313" key="2">
    <source>
        <dbReference type="EMBL" id="GBF92942.1"/>
    </source>
</evidence>
<gene>
    <name evidence="2" type="ORF">Rsub_05778</name>
</gene>
<evidence type="ECO:0000256" key="1">
    <source>
        <dbReference type="SAM" id="SignalP"/>
    </source>
</evidence>
<keyword evidence="3" id="KW-1185">Reference proteome</keyword>